<feature type="region of interest" description="Disordered" evidence="1">
    <location>
        <begin position="36"/>
        <end position="89"/>
    </location>
</feature>
<keyword evidence="3" id="KW-1185">Reference proteome</keyword>
<name>A0AAD6FZL2_9EURO</name>
<dbReference type="RefSeq" id="XP_056763297.1">
    <property type="nucleotide sequence ID" value="XM_056914448.1"/>
</dbReference>
<evidence type="ECO:0000256" key="1">
    <source>
        <dbReference type="SAM" id="MobiDB-lite"/>
    </source>
</evidence>
<gene>
    <name evidence="2" type="ORF">N7458_011066</name>
</gene>
<accession>A0AAD6FZL2</accession>
<dbReference type="AlphaFoldDB" id="A0AAD6FZL2"/>
<dbReference type="Proteomes" id="UP001213681">
    <property type="component" value="Unassembled WGS sequence"/>
</dbReference>
<dbReference type="EMBL" id="JAPVEA010000008">
    <property type="protein sequence ID" value="KAJ5440068.1"/>
    <property type="molecule type" value="Genomic_DNA"/>
</dbReference>
<evidence type="ECO:0000313" key="2">
    <source>
        <dbReference type="EMBL" id="KAJ5440068.1"/>
    </source>
</evidence>
<organism evidence="2 3">
    <name type="scientific">Penicillium daleae</name>
    <dbReference type="NCBI Taxonomy" id="63821"/>
    <lineage>
        <taxon>Eukaryota</taxon>
        <taxon>Fungi</taxon>
        <taxon>Dikarya</taxon>
        <taxon>Ascomycota</taxon>
        <taxon>Pezizomycotina</taxon>
        <taxon>Eurotiomycetes</taxon>
        <taxon>Eurotiomycetidae</taxon>
        <taxon>Eurotiales</taxon>
        <taxon>Aspergillaceae</taxon>
        <taxon>Penicillium</taxon>
    </lineage>
</organism>
<sequence>MSTQSKSHFWSASTWKARLKRGNSAQSTTSTFDEFVSAHSSMRTDQTAQTHAAEDLTEEQTERLSQYSPSVYSKEEDVRSPVLPPSDDKKEDLAEYYLMSPNRRHSRPYAVSSGEWVLIPTSDSSPGSVGRVLSLDDLNEVQLAYSFDGVLKVFVKVYAMAKVMHVIFLSFGVELDDTETGLLYWIKRAERDVRTGELAVLIEIVENLFYALYSRMIIEMAGIELCALFKVELRPVAGSRQYHLPDPNHMYRIFLACKDNLDNYNVCELLQEGVVHRWQDAFISCFATKEAGNGLNPDDLLGYRQFARNVVWDPCSAYVTKWRFLVPFFPSIPREILILMSEKWFTVMPKATLPDDVPSSELPFIDLKRVNPAQWEKELIVDYRLASLSKLEGRAIGEERRDDPKIRLLNSAKCHKCICTSSCLCAKECTLYVESACPCSERYVRLMTARLSKGPGRFGFTTRANTAARACWESFAMLRRDVSDETFLLEWSEAFAVFELEIQKERWGKQA</sequence>
<reference evidence="2" key="1">
    <citation type="submission" date="2022-12" db="EMBL/GenBank/DDBJ databases">
        <authorList>
            <person name="Petersen C."/>
        </authorList>
    </citation>
    <scope>NUCLEOTIDE SEQUENCE</scope>
    <source>
        <strain evidence="2">IBT 16125</strain>
    </source>
</reference>
<feature type="compositionally biased region" description="Polar residues" evidence="1">
    <location>
        <begin position="36"/>
        <end position="50"/>
    </location>
</feature>
<protein>
    <submittedName>
        <fullName evidence="2">Uncharacterized protein</fullName>
    </submittedName>
</protein>
<dbReference type="GeneID" id="81604691"/>
<comment type="caution">
    <text evidence="2">The sequence shown here is derived from an EMBL/GenBank/DDBJ whole genome shotgun (WGS) entry which is preliminary data.</text>
</comment>
<evidence type="ECO:0000313" key="3">
    <source>
        <dbReference type="Proteomes" id="UP001213681"/>
    </source>
</evidence>
<proteinExistence type="predicted"/>
<reference evidence="2" key="2">
    <citation type="journal article" date="2023" name="IMA Fungus">
        <title>Comparative genomic study of the Penicillium genus elucidates a diverse pangenome and 15 lateral gene transfer events.</title>
        <authorList>
            <person name="Petersen C."/>
            <person name="Sorensen T."/>
            <person name="Nielsen M.R."/>
            <person name="Sondergaard T.E."/>
            <person name="Sorensen J.L."/>
            <person name="Fitzpatrick D.A."/>
            <person name="Frisvad J.C."/>
            <person name="Nielsen K.L."/>
        </authorList>
    </citation>
    <scope>NUCLEOTIDE SEQUENCE</scope>
    <source>
        <strain evidence="2">IBT 16125</strain>
    </source>
</reference>